<dbReference type="Pfam" id="PF21761">
    <property type="entry name" value="RedAm-like_C"/>
    <property type="match status" value="1"/>
</dbReference>
<feature type="chain" id="PRO_5046204419" evidence="3">
    <location>
        <begin position="22"/>
        <end position="302"/>
    </location>
</feature>
<name>A0ABW4ETK5_9PSEU</name>
<dbReference type="Pfam" id="PF03446">
    <property type="entry name" value="NAD_binding_2"/>
    <property type="match status" value="1"/>
</dbReference>
<organism evidence="6 7">
    <name type="scientific">Pseudonocardia yunnanensis</name>
    <dbReference type="NCBI Taxonomy" id="58107"/>
    <lineage>
        <taxon>Bacteria</taxon>
        <taxon>Bacillati</taxon>
        <taxon>Actinomycetota</taxon>
        <taxon>Actinomycetes</taxon>
        <taxon>Pseudonocardiales</taxon>
        <taxon>Pseudonocardiaceae</taxon>
        <taxon>Pseudonocardia</taxon>
    </lineage>
</organism>
<comment type="caution">
    <text evidence="6">The sequence shown here is derived from an EMBL/GenBank/DDBJ whole genome shotgun (WGS) entry which is preliminary data.</text>
</comment>
<dbReference type="RefSeq" id="WP_344718326.1">
    <property type="nucleotide sequence ID" value="NZ_BAAAUS010000001.1"/>
</dbReference>
<feature type="domain" description="6-phosphogluconate dehydrogenase NADP-binding" evidence="4">
    <location>
        <begin position="8"/>
        <end position="156"/>
    </location>
</feature>
<keyword evidence="2 6" id="KW-0560">Oxidoreductase</keyword>
<keyword evidence="3" id="KW-0732">Signal</keyword>
<dbReference type="PANTHER" id="PTHR43580:SF2">
    <property type="entry name" value="CYTOKINE-LIKE NUCLEAR FACTOR N-PAC"/>
    <property type="match status" value="1"/>
</dbReference>
<dbReference type="SUPFAM" id="SSF51735">
    <property type="entry name" value="NAD(P)-binding Rossmann-fold domains"/>
    <property type="match status" value="1"/>
</dbReference>
<gene>
    <name evidence="6" type="ORF">ACFSJD_15855</name>
</gene>
<evidence type="ECO:0000256" key="1">
    <source>
        <dbReference type="ARBA" id="ARBA00009080"/>
    </source>
</evidence>
<dbReference type="InterPro" id="IPR006115">
    <property type="entry name" value="6PGDH_NADP-bd"/>
</dbReference>
<reference evidence="7" key="1">
    <citation type="journal article" date="2019" name="Int. J. Syst. Evol. Microbiol.">
        <title>The Global Catalogue of Microorganisms (GCM) 10K type strain sequencing project: providing services to taxonomists for standard genome sequencing and annotation.</title>
        <authorList>
            <consortium name="The Broad Institute Genomics Platform"/>
            <consortium name="The Broad Institute Genome Sequencing Center for Infectious Disease"/>
            <person name="Wu L."/>
            <person name="Ma J."/>
        </authorList>
    </citation>
    <scope>NUCLEOTIDE SEQUENCE [LARGE SCALE GENOMIC DNA]</scope>
    <source>
        <strain evidence="7">CCM 7043</strain>
    </source>
</reference>
<dbReference type="InterPro" id="IPR051265">
    <property type="entry name" value="HIBADH-related_NP60_sf"/>
</dbReference>
<dbReference type="Proteomes" id="UP001597114">
    <property type="component" value="Unassembled WGS sequence"/>
</dbReference>
<protein>
    <submittedName>
        <fullName evidence="6">NAD(P)-dependent oxidoreductase</fullName>
        <ecNumber evidence="6">1.1.-.-</ecNumber>
    </submittedName>
</protein>
<sequence length="302" mass="30775">MKNTDKAVTVLGLGAMGSALARAFIAAGHPTTVWNRAPEKAAALVAAGAVRADTAAAAVAASPLVVVCLGDHRSVHEVLDPVGDALAGRVLVNLTTGTPEQARELDAWARERGAEHLDGGIMAVPPMIGTPSAFVLYSGPLRTFDAHRAALDVLGGSRFVGEDPGLASLHDLALLSGMYGMFGGALQAFALVCSAGGSAKEFAPTLREWLGSMSEFVTGSAEQIDTGDYATGVVATLAMQASGYVHLVDVAKAQGVSAELLAPLAALMERRVADGHGQDDIASVIEALVEPRAATGVTGGNR</sequence>
<feature type="domain" description="NADPH-dependent reductive aminase-like C-terminal" evidence="5">
    <location>
        <begin position="163"/>
        <end position="288"/>
    </location>
</feature>
<comment type="similarity">
    <text evidence="1">Belongs to the HIBADH-related family.</text>
</comment>
<evidence type="ECO:0000259" key="5">
    <source>
        <dbReference type="Pfam" id="PF21761"/>
    </source>
</evidence>
<dbReference type="Gene3D" id="3.40.50.720">
    <property type="entry name" value="NAD(P)-binding Rossmann-like Domain"/>
    <property type="match status" value="1"/>
</dbReference>
<keyword evidence="7" id="KW-1185">Reference proteome</keyword>
<dbReference type="InterPro" id="IPR048666">
    <property type="entry name" value="RedAm-like_C"/>
</dbReference>
<evidence type="ECO:0000256" key="2">
    <source>
        <dbReference type="ARBA" id="ARBA00023002"/>
    </source>
</evidence>
<evidence type="ECO:0000313" key="6">
    <source>
        <dbReference type="EMBL" id="MFD1518971.1"/>
    </source>
</evidence>
<evidence type="ECO:0000259" key="4">
    <source>
        <dbReference type="Pfam" id="PF03446"/>
    </source>
</evidence>
<dbReference type="GO" id="GO:0016491">
    <property type="term" value="F:oxidoreductase activity"/>
    <property type="evidence" value="ECO:0007669"/>
    <property type="project" value="UniProtKB-KW"/>
</dbReference>
<dbReference type="PANTHER" id="PTHR43580">
    <property type="entry name" value="OXIDOREDUCTASE GLYR1-RELATED"/>
    <property type="match status" value="1"/>
</dbReference>
<dbReference type="InterPro" id="IPR013328">
    <property type="entry name" value="6PGD_dom2"/>
</dbReference>
<accession>A0ABW4ETK5</accession>
<dbReference type="Gene3D" id="1.10.1040.10">
    <property type="entry name" value="N-(1-d-carboxylethyl)-l-norvaline Dehydrogenase, domain 2"/>
    <property type="match status" value="1"/>
</dbReference>
<dbReference type="EMBL" id="JBHUCO010000015">
    <property type="protein sequence ID" value="MFD1518971.1"/>
    <property type="molecule type" value="Genomic_DNA"/>
</dbReference>
<feature type="signal peptide" evidence="3">
    <location>
        <begin position="1"/>
        <end position="21"/>
    </location>
</feature>
<evidence type="ECO:0000313" key="7">
    <source>
        <dbReference type="Proteomes" id="UP001597114"/>
    </source>
</evidence>
<dbReference type="PIRSF" id="PIRSF000103">
    <property type="entry name" value="HIBADH"/>
    <property type="match status" value="1"/>
</dbReference>
<dbReference type="InterPro" id="IPR015815">
    <property type="entry name" value="HIBADH-related"/>
</dbReference>
<dbReference type="InterPro" id="IPR036291">
    <property type="entry name" value="NAD(P)-bd_dom_sf"/>
</dbReference>
<proteinExistence type="inferred from homology"/>
<evidence type="ECO:0000256" key="3">
    <source>
        <dbReference type="SAM" id="SignalP"/>
    </source>
</evidence>
<dbReference type="EC" id="1.1.-.-" evidence="6"/>